<proteinExistence type="predicted"/>
<evidence type="ECO:0000313" key="2">
    <source>
        <dbReference type="EMBL" id="CUP92926.1"/>
    </source>
</evidence>
<dbReference type="Proteomes" id="UP000095746">
    <property type="component" value="Unassembled WGS sequence"/>
</dbReference>
<organism evidence="2 3">
    <name type="scientific">Flavonifractor plautii</name>
    <name type="common">Fusobacterium plautii</name>
    <dbReference type="NCBI Taxonomy" id="292800"/>
    <lineage>
        <taxon>Bacteria</taxon>
        <taxon>Bacillati</taxon>
        <taxon>Bacillota</taxon>
        <taxon>Clostridia</taxon>
        <taxon>Eubacteriales</taxon>
        <taxon>Oscillospiraceae</taxon>
        <taxon>Flavonifractor</taxon>
    </lineage>
</organism>
<feature type="region of interest" description="Disordered" evidence="1">
    <location>
        <begin position="1"/>
        <end position="26"/>
    </location>
</feature>
<evidence type="ECO:0000313" key="3">
    <source>
        <dbReference type="Proteomes" id="UP000095746"/>
    </source>
</evidence>
<reference evidence="2 3" key="1">
    <citation type="submission" date="2015-09" db="EMBL/GenBank/DDBJ databases">
        <authorList>
            <consortium name="Pathogen Informatics"/>
        </authorList>
    </citation>
    <scope>NUCLEOTIDE SEQUENCE [LARGE SCALE GENOMIC DNA]</scope>
    <source>
        <strain evidence="2 3">2789STDY5608854</strain>
    </source>
</reference>
<evidence type="ECO:0000256" key="1">
    <source>
        <dbReference type="SAM" id="MobiDB-lite"/>
    </source>
</evidence>
<protein>
    <submittedName>
        <fullName evidence="2">Uncharacterized protein</fullName>
    </submittedName>
</protein>
<gene>
    <name evidence="2" type="ORF">ERS852411_03761</name>
</gene>
<dbReference type="EMBL" id="CYZT01000570">
    <property type="protein sequence ID" value="CUP92926.1"/>
    <property type="molecule type" value="Genomic_DNA"/>
</dbReference>
<dbReference type="AlphaFoldDB" id="A0A174S8T7"/>
<name>A0A174S8T7_FLAPL</name>
<feature type="region of interest" description="Disordered" evidence="1">
    <location>
        <begin position="65"/>
        <end position="97"/>
    </location>
</feature>
<sequence>MKKPSTAPVNSPTARKGTTKPRVYTAISRKPRAALPAEEAISKTLPSVGPTQGVHAKLKVKPSTRATSGFIAHRSSRKGSRCSRSRAPERPNTPNWYRPNRIIMMPLMRANQVWLLRKKLPSAVKPNPSRKKVKLMPTTKNRVLTSTLPLG</sequence>
<feature type="compositionally biased region" description="Basic residues" evidence="1">
    <location>
        <begin position="74"/>
        <end position="84"/>
    </location>
</feature>
<accession>A0A174S8T7</accession>